<organism evidence="1 2">
    <name type="scientific">Popillia japonica</name>
    <name type="common">Japanese beetle</name>
    <dbReference type="NCBI Taxonomy" id="7064"/>
    <lineage>
        <taxon>Eukaryota</taxon>
        <taxon>Metazoa</taxon>
        <taxon>Ecdysozoa</taxon>
        <taxon>Arthropoda</taxon>
        <taxon>Hexapoda</taxon>
        <taxon>Insecta</taxon>
        <taxon>Pterygota</taxon>
        <taxon>Neoptera</taxon>
        <taxon>Endopterygota</taxon>
        <taxon>Coleoptera</taxon>
        <taxon>Polyphaga</taxon>
        <taxon>Scarabaeiformia</taxon>
        <taxon>Scarabaeidae</taxon>
        <taxon>Rutelinae</taxon>
        <taxon>Popillia</taxon>
    </lineage>
</organism>
<reference evidence="1 2" key="1">
    <citation type="journal article" date="2024" name="BMC Genomics">
        <title>De novo assembly and annotation of Popillia japonica's genome with initial clues to its potential as an invasive pest.</title>
        <authorList>
            <person name="Cucini C."/>
            <person name="Boschi S."/>
            <person name="Funari R."/>
            <person name="Cardaioli E."/>
            <person name="Iannotti N."/>
            <person name="Marturano G."/>
            <person name="Paoli F."/>
            <person name="Bruttini M."/>
            <person name="Carapelli A."/>
            <person name="Frati F."/>
            <person name="Nardi F."/>
        </authorList>
    </citation>
    <scope>NUCLEOTIDE SEQUENCE [LARGE SCALE GENOMIC DNA]</scope>
    <source>
        <strain evidence="1">DMR45628</strain>
    </source>
</reference>
<name>A0AAW1HWD9_POPJA</name>
<protein>
    <submittedName>
        <fullName evidence="1">Uncharacterized protein</fullName>
    </submittedName>
</protein>
<gene>
    <name evidence="1" type="ORF">QE152_g38515</name>
</gene>
<comment type="caution">
    <text evidence="1">The sequence shown here is derived from an EMBL/GenBank/DDBJ whole genome shotgun (WGS) entry which is preliminary data.</text>
</comment>
<keyword evidence="2" id="KW-1185">Reference proteome</keyword>
<evidence type="ECO:0000313" key="1">
    <source>
        <dbReference type="EMBL" id="KAK9681169.1"/>
    </source>
</evidence>
<evidence type="ECO:0000313" key="2">
    <source>
        <dbReference type="Proteomes" id="UP001458880"/>
    </source>
</evidence>
<dbReference type="AlphaFoldDB" id="A0AAW1HWD9"/>
<proteinExistence type="predicted"/>
<dbReference type="Proteomes" id="UP001458880">
    <property type="component" value="Unassembled WGS sequence"/>
</dbReference>
<sequence>MRHVSSIVDRESFSVQLCMRKGGYRESFSVQLCMRKGGYHENLYNRREGKIISWYFAGNSYRTTADLFAVEEAVGFRYCGFSSSFFFLYKLTFPSEPKRLNLCSLYSNRCFTIVRYL</sequence>
<accession>A0AAW1HWD9</accession>
<dbReference type="EMBL" id="JASPKY010000839">
    <property type="protein sequence ID" value="KAK9681169.1"/>
    <property type="molecule type" value="Genomic_DNA"/>
</dbReference>